<name>A8GC02_SERP5</name>
<gene>
    <name evidence="1" type="ordered locus">Spro_1538</name>
</gene>
<dbReference type="AlphaFoldDB" id="A8GC02"/>
<evidence type="ECO:0000313" key="1">
    <source>
        <dbReference type="EMBL" id="ABV40642.1"/>
    </source>
</evidence>
<organism evidence="1">
    <name type="scientific">Serratia proteamaculans (strain 568)</name>
    <dbReference type="NCBI Taxonomy" id="399741"/>
    <lineage>
        <taxon>Bacteria</taxon>
        <taxon>Pseudomonadati</taxon>
        <taxon>Pseudomonadota</taxon>
        <taxon>Gammaproteobacteria</taxon>
        <taxon>Enterobacterales</taxon>
        <taxon>Yersiniaceae</taxon>
        <taxon>Serratia</taxon>
    </lineage>
</organism>
<protein>
    <submittedName>
        <fullName evidence="1">Uncharacterized protein</fullName>
    </submittedName>
</protein>
<dbReference type="KEGG" id="spe:Spro_1538"/>
<dbReference type="HOGENOM" id="CLU_952808_0_0_6"/>
<reference evidence="1" key="1">
    <citation type="submission" date="2007-09" db="EMBL/GenBank/DDBJ databases">
        <title>Complete sequence of chromosome of Serratia proteamaculans 568.</title>
        <authorList>
            <consortium name="US DOE Joint Genome Institute"/>
            <person name="Copeland A."/>
            <person name="Lucas S."/>
            <person name="Lapidus A."/>
            <person name="Barry K."/>
            <person name="Glavina del Rio T."/>
            <person name="Dalin E."/>
            <person name="Tice H."/>
            <person name="Pitluck S."/>
            <person name="Chain P."/>
            <person name="Malfatti S."/>
            <person name="Shin M."/>
            <person name="Vergez L."/>
            <person name="Schmutz J."/>
            <person name="Larimer F."/>
            <person name="Land M."/>
            <person name="Hauser L."/>
            <person name="Kyrpides N."/>
            <person name="Kim E."/>
            <person name="Taghavi S."/>
            <person name="Newman L."/>
            <person name="Vangronsveld J."/>
            <person name="van der Lelie D."/>
            <person name="Richardson P."/>
        </authorList>
    </citation>
    <scope>NUCLEOTIDE SEQUENCE [LARGE SCALE GENOMIC DNA]</scope>
    <source>
        <strain evidence="1">568</strain>
    </source>
</reference>
<proteinExistence type="predicted"/>
<dbReference type="EMBL" id="CP000826">
    <property type="protein sequence ID" value="ABV40642.1"/>
    <property type="molecule type" value="Genomic_DNA"/>
</dbReference>
<dbReference type="eggNOG" id="ENOG5032WY8">
    <property type="taxonomic scope" value="Bacteria"/>
</dbReference>
<sequence length="292" mass="33515">MMIMTPRESCEAEISRFFKKYYTFTSSSDSDDLNNLLSSLCSSIEKYEIATNENVSKDNRRYLALKTLRNYALHHSELLNDSKGISASDISNVRADVSLLCLLPVKTIERVIINTRQDKTKKYIREEFIFYDNFVDIYPAIFNFAVDLYFLTIKNSLNIVGESYLNMKRSIQYEVSNNYPHYISGKIISLNGVSISDYIDKHVIDMDVRIKENKMFMPIDGGMGIITSKQDLSPLEQLNRLSEAEKNFIYLDLISTNAVEFKNGKEGKCFTESRPLTPIEILILNNMADSSN</sequence>
<accession>A8GC02</accession>